<evidence type="ECO:0000259" key="9">
    <source>
        <dbReference type="PROSITE" id="PS50126"/>
    </source>
</evidence>
<evidence type="ECO:0000256" key="5">
    <source>
        <dbReference type="ARBA" id="ARBA00022737"/>
    </source>
</evidence>
<evidence type="ECO:0000256" key="7">
    <source>
        <dbReference type="ARBA" id="ARBA00023242"/>
    </source>
</evidence>
<dbReference type="EMBL" id="BDGG01000002">
    <property type="protein sequence ID" value="GAU94497.1"/>
    <property type="molecule type" value="Genomic_DNA"/>
</dbReference>
<reference evidence="10 11" key="1">
    <citation type="journal article" date="2016" name="Nat. Commun.">
        <title>Extremotolerant tardigrade genome and improved radiotolerance of human cultured cells by tardigrade-unique protein.</title>
        <authorList>
            <person name="Hashimoto T."/>
            <person name="Horikawa D.D."/>
            <person name="Saito Y."/>
            <person name="Kuwahara H."/>
            <person name="Kozuka-Hata H."/>
            <person name="Shin-I T."/>
            <person name="Minakuchi Y."/>
            <person name="Ohishi K."/>
            <person name="Motoyama A."/>
            <person name="Aizu T."/>
            <person name="Enomoto A."/>
            <person name="Kondo K."/>
            <person name="Tanaka S."/>
            <person name="Hara Y."/>
            <person name="Koshikawa S."/>
            <person name="Sagara H."/>
            <person name="Miura T."/>
            <person name="Yokobori S."/>
            <person name="Miyagawa K."/>
            <person name="Suzuki Y."/>
            <person name="Kubo T."/>
            <person name="Oyama M."/>
            <person name="Kohara Y."/>
            <person name="Fujiyama A."/>
            <person name="Arakawa K."/>
            <person name="Katayama T."/>
            <person name="Toyoda A."/>
            <person name="Kunieda T."/>
        </authorList>
    </citation>
    <scope>NUCLEOTIDE SEQUENCE [LARGE SCALE GENOMIC DNA]</scope>
    <source>
        <strain evidence="10 11">YOKOZUNA-1</strain>
    </source>
</reference>
<evidence type="ECO:0000313" key="11">
    <source>
        <dbReference type="Proteomes" id="UP000186922"/>
    </source>
</evidence>
<dbReference type="InterPro" id="IPR003029">
    <property type="entry name" value="S1_domain"/>
</dbReference>
<protein>
    <recommendedName>
        <fullName evidence="9">S1 motif domain-containing protein</fullName>
    </recommendedName>
</protein>
<feature type="domain" description="S1 motif" evidence="9">
    <location>
        <begin position="118"/>
        <end position="213"/>
    </location>
</feature>
<evidence type="ECO:0000256" key="4">
    <source>
        <dbReference type="ARBA" id="ARBA00022664"/>
    </source>
</evidence>
<organism evidence="10 11">
    <name type="scientific">Ramazzottius varieornatus</name>
    <name type="common">Water bear</name>
    <name type="synonym">Tardigrade</name>
    <dbReference type="NCBI Taxonomy" id="947166"/>
    <lineage>
        <taxon>Eukaryota</taxon>
        <taxon>Metazoa</taxon>
        <taxon>Ecdysozoa</taxon>
        <taxon>Tardigrada</taxon>
        <taxon>Eutardigrada</taxon>
        <taxon>Parachela</taxon>
        <taxon>Hypsibioidea</taxon>
        <taxon>Ramazzottiidae</taxon>
        <taxon>Ramazzottius</taxon>
    </lineage>
</organism>
<evidence type="ECO:0000256" key="8">
    <source>
        <dbReference type="SAM" id="MobiDB-lite"/>
    </source>
</evidence>
<feature type="domain" description="S1 motif" evidence="9">
    <location>
        <begin position="586"/>
        <end position="653"/>
    </location>
</feature>
<dbReference type="STRING" id="947166.A0A1D1V4C4"/>
<feature type="compositionally biased region" description="Basic and acidic residues" evidence="8">
    <location>
        <begin position="1056"/>
        <end position="1085"/>
    </location>
</feature>
<feature type="domain" description="S1 motif" evidence="9">
    <location>
        <begin position="323"/>
        <end position="389"/>
    </location>
</feature>
<gene>
    <name evidence="10" type="primary">RvY_06264-1</name>
    <name evidence="10" type="synonym">RvY_06264.1</name>
    <name evidence="10" type="ORF">RvY_06264</name>
</gene>
<feature type="region of interest" description="Disordered" evidence="8">
    <location>
        <begin position="841"/>
        <end position="865"/>
    </location>
</feature>
<evidence type="ECO:0000256" key="1">
    <source>
        <dbReference type="ARBA" id="ARBA00004604"/>
    </source>
</evidence>
<feature type="region of interest" description="Disordered" evidence="8">
    <location>
        <begin position="1050"/>
        <end position="1090"/>
    </location>
</feature>
<feature type="compositionally biased region" description="Polar residues" evidence="8">
    <location>
        <begin position="13"/>
        <end position="22"/>
    </location>
</feature>
<evidence type="ECO:0000256" key="2">
    <source>
        <dbReference type="ARBA" id="ARBA00022552"/>
    </source>
</evidence>
<feature type="compositionally biased region" description="Basic and acidic residues" evidence="8">
    <location>
        <begin position="848"/>
        <end position="865"/>
    </location>
</feature>
<dbReference type="GO" id="GO:0032040">
    <property type="term" value="C:small-subunit processome"/>
    <property type="evidence" value="ECO:0007669"/>
    <property type="project" value="TreeGrafter"/>
</dbReference>
<dbReference type="InterPro" id="IPR012340">
    <property type="entry name" value="NA-bd_OB-fold"/>
</dbReference>
<keyword evidence="4" id="KW-0507">mRNA processing</keyword>
<dbReference type="SUPFAM" id="SSF50249">
    <property type="entry name" value="Nucleic acid-binding proteins"/>
    <property type="match status" value="7"/>
</dbReference>
<dbReference type="Gene3D" id="2.40.50.140">
    <property type="entry name" value="Nucleic acid-binding proteins"/>
    <property type="match status" value="5"/>
</dbReference>
<feature type="domain" description="S1 motif" evidence="9">
    <location>
        <begin position="404"/>
        <end position="480"/>
    </location>
</feature>
<feature type="region of interest" description="Disordered" evidence="8">
    <location>
        <begin position="1"/>
        <end position="37"/>
    </location>
</feature>
<dbReference type="SMART" id="SM00386">
    <property type="entry name" value="HAT"/>
    <property type="match status" value="5"/>
</dbReference>
<dbReference type="InterPro" id="IPR011990">
    <property type="entry name" value="TPR-like_helical_dom_sf"/>
</dbReference>
<keyword evidence="3" id="KW-0597">Phosphoprotein</keyword>
<name>A0A1D1V4C4_RAMVA</name>
<evidence type="ECO:0000256" key="6">
    <source>
        <dbReference type="ARBA" id="ARBA00023187"/>
    </source>
</evidence>
<feature type="domain" description="S1 motif" evidence="9">
    <location>
        <begin position="761"/>
        <end position="827"/>
    </location>
</feature>
<keyword evidence="2" id="KW-0698">rRNA processing</keyword>
<accession>A0A1D1V4C4</accession>
<dbReference type="SMART" id="SM00316">
    <property type="entry name" value="S1"/>
    <property type="match status" value="9"/>
</dbReference>
<keyword evidence="5" id="KW-0677">Repeat</keyword>
<dbReference type="Pfam" id="PF00575">
    <property type="entry name" value="S1"/>
    <property type="match status" value="3"/>
</dbReference>
<keyword evidence="11" id="KW-1185">Reference proteome</keyword>
<dbReference type="PANTHER" id="PTHR23270:SF10">
    <property type="entry name" value="PROTEIN RRP5 HOMOLOG"/>
    <property type="match status" value="1"/>
</dbReference>
<dbReference type="GO" id="GO:0006364">
    <property type="term" value="P:rRNA processing"/>
    <property type="evidence" value="ECO:0007669"/>
    <property type="project" value="UniProtKB-KW"/>
</dbReference>
<feature type="domain" description="S1 motif" evidence="9">
    <location>
        <begin position="872"/>
        <end position="948"/>
    </location>
</feature>
<sequence>MEERAFPRGGGPSTTKAESSATNRKRRASSPPATFSHKVFTELGDIFKDSGADNADTPSGEKFQESNIFTKLKKLKLATEKRREAARLRKKNRPQPAKLVREEDRIIEHLTYTTLTPGLLLLGRIKEFLGSEIAVTLPGGLRGFVSPFDVSDAFGARLHGLGLGVKREDKEIQSLLQLFPSGQMVICKVKEVETSHNAANPAKQRVTVRLTMNPKDIVPDMASHIFNGVVMPAAISSVEEYGYVMDVGMESKGIKAFLPKARAVLDGEDNAPIMAEGQVLICAVESGGLNNKTTVVRAPQLTRNIAAVKFTPKNISPVNLLPGAIVDVVVRSVSNVGLRVECGSVQGYVSRFHLISPSQSIADHKEGERISARVLYTNPVTKQTAFTLKSTFWDTKSWNVVSHGDLYEGLVVESAEVMSVVEKVGVYLKLSNDRVAFTSRKNMSIPPSDNIKPHFKVGSVHKCVVTGFNDMDEIVLVSLKENLVNQPFLSYQDLHIGQAVECKVIGRVPSGVVVRIGDRIQGFVPSMHLTEVALKNWQAKFPEGTLISCKVMELEPEKKSLVLTHKKSLLDAKDPVLKSYEEAQTDRIVTGVISKIRNTGMLVRFFQRVYGWVPMTEFVQGISLENLYYEGQTVKCKVLRCDQKTENLQLSLRLIKSDPESIKRESSEVAAIMSCRVAKITPKGLEVRVLPAEVPGFIPFLQLADKARDCPNVLAMLQLNEVIPRAVILKMTPLVLSVKPAYIEAAAQHDLPSSMREMHVGREVVATVNNVKNYGLFVEVANSLGGLVPNRLNPLSAGEQGLEVGDTVLVKVEEVNEQQQKLLFRFLNRVDDIKAEPMEENEVVEADSMSRDNGKPKKLSKKEQKKGAHAFGDVVTAKIVAVESQRLKVRTPAKMVGHVHKSELADDVKSKKADLTSYHVGQVVSVRVIGQKEVKPSKGQGRRVLTKKVASKAPLYIFSMRTSVLTARDADALQKALKTSPVKHEKDVVEIKVEDASGQTVPSGSKTTGSENVVTLTSLLPRLSLPDSFSWNEEEQKVDDADDLVVEVAAEEGGEDEGRRNSRKELRQQERQIYDKERSTVKEESGLETEDDFEKLVLTQPNKSMPWIQYMAFLLQNGKVQDARNIAQKALNTISFREETERYNVWIALLNLENLQGTEENLDRAFQSAIQHNDAVKIHRQMAAIYTNTGKHEKAEALYKKMTHKFKTVKEVWMDYGGFLMMRKETEEAHQLMQRAIQTVDPKTQTDIIVKFALLELQYGSRERARTMFENLVASYPKRTDLLHVYLSQMIKANQPTSDIRKLFEKIIHMKLPAKKMKIFFRRYLEFEEKNGSAATVEHVRREAQAYVDHSSSS</sequence>
<dbReference type="PROSITE" id="PS50126">
    <property type="entry name" value="S1"/>
    <property type="match status" value="7"/>
</dbReference>
<keyword evidence="7" id="KW-0539">Nucleus</keyword>
<dbReference type="OrthoDB" id="412781at2759"/>
<feature type="domain" description="S1 motif" evidence="9">
    <location>
        <begin position="497"/>
        <end position="566"/>
    </location>
</feature>
<dbReference type="GO" id="GO:0003723">
    <property type="term" value="F:RNA binding"/>
    <property type="evidence" value="ECO:0007669"/>
    <property type="project" value="TreeGrafter"/>
</dbReference>
<dbReference type="SUPFAM" id="SSF48452">
    <property type="entry name" value="TPR-like"/>
    <property type="match status" value="2"/>
</dbReference>
<evidence type="ECO:0000313" key="10">
    <source>
        <dbReference type="EMBL" id="GAU94497.1"/>
    </source>
</evidence>
<dbReference type="FunFam" id="1.25.40.10:FF:000065">
    <property type="entry name" value="Programmed cell death 11"/>
    <property type="match status" value="1"/>
</dbReference>
<dbReference type="FunFam" id="2.40.50.140:FF:000103">
    <property type="entry name" value="protein RRP5 homolog"/>
    <property type="match status" value="2"/>
</dbReference>
<dbReference type="Pfam" id="PF23241">
    <property type="entry name" value="HAT_PRP39_C"/>
    <property type="match status" value="1"/>
</dbReference>
<dbReference type="Proteomes" id="UP000186922">
    <property type="component" value="Unassembled WGS sequence"/>
</dbReference>
<comment type="caution">
    <text evidence="10">The sequence shown here is derived from an EMBL/GenBank/DDBJ whole genome shotgun (WGS) entry which is preliminary data.</text>
</comment>
<comment type="subcellular location">
    <subcellularLocation>
        <location evidence="1">Nucleus</location>
        <location evidence="1">Nucleolus</location>
    </subcellularLocation>
</comment>
<dbReference type="InterPro" id="IPR045209">
    <property type="entry name" value="Rrp5"/>
</dbReference>
<evidence type="ECO:0000256" key="3">
    <source>
        <dbReference type="ARBA" id="ARBA00022553"/>
    </source>
</evidence>
<proteinExistence type="predicted"/>
<dbReference type="Gene3D" id="1.25.40.10">
    <property type="entry name" value="Tetratricopeptide repeat domain"/>
    <property type="match status" value="1"/>
</dbReference>
<dbReference type="PANTHER" id="PTHR23270">
    <property type="entry name" value="PROGRAMMED CELL DEATH PROTEIN 11 PRE-RRNA PROCESSING PROTEIN RRP5"/>
    <property type="match status" value="1"/>
</dbReference>
<dbReference type="InterPro" id="IPR003107">
    <property type="entry name" value="HAT"/>
</dbReference>
<dbReference type="InterPro" id="IPR059164">
    <property type="entry name" value="HAT_PRP39_C"/>
</dbReference>
<keyword evidence="6" id="KW-0508">mRNA splicing</keyword>